<dbReference type="InterPro" id="IPR035992">
    <property type="entry name" value="Ricin_B-like_lectins"/>
</dbReference>
<dbReference type="SMART" id="SM00812">
    <property type="entry name" value="Alpha_L_fucos"/>
    <property type="match status" value="1"/>
</dbReference>
<evidence type="ECO:0000313" key="9">
    <source>
        <dbReference type="EMBL" id="MDU0202877.1"/>
    </source>
</evidence>
<comment type="caution">
    <text evidence="9">The sequence shown here is derived from an EMBL/GenBank/DDBJ whole genome shotgun (WGS) entry which is preliminary data.</text>
</comment>
<dbReference type="InterPro" id="IPR002105">
    <property type="entry name" value="Dockerin_1_rpt"/>
</dbReference>
<evidence type="ECO:0000256" key="6">
    <source>
        <dbReference type="SAM" id="SignalP"/>
    </source>
</evidence>
<dbReference type="InterPro" id="IPR057739">
    <property type="entry name" value="Glyco_hydro_29_N"/>
</dbReference>
<organism evidence="9 10">
    <name type="scientific">Paenibacillus violae</name>
    <dbReference type="NCBI Taxonomy" id="3077234"/>
    <lineage>
        <taxon>Bacteria</taxon>
        <taxon>Bacillati</taxon>
        <taxon>Bacillota</taxon>
        <taxon>Bacilli</taxon>
        <taxon>Bacillales</taxon>
        <taxon>Paenibacillaceae</taxon>
        <taxon>Paenibacillus</taxon>
    </lineage>
</organism>
<comment type="similarity">
    <text evidence="1">Belongs to the glycosyl hydrolase 29 family.</text>
</comment>
<dbReference type="InterPro" id="IPR017853">
    <property type="entry name" value="GH"/>
</dbReference>
<feature type="domain" description="F5/8 type C" evidence="7">
    <location>
        <begin position="328"/>
        <end position="475"/>
    </location>
</feature>
<dbReference type="Gene3D" id="1.20.1270.90">
    <property type="entry name" value="AF1782-like"/>
    <property type="match status" value="1"/>
</dbReference>
<dbReference type="SUPFAM" id="SSF51445">
    <property type="entry name" value="(Trans)glycosidases"/>
    <property type="match status" value="1"/>
</dbReference>
<dbReference type="Gene3D" id="1.10.1330.10">
    <property type="entry name" value="Dockerin domain"/>
    <property type="match status" value="1"/>
</dbReference>
<gene>
    <name evidence="9" type="ORF">RQP52_17450</name>
</gene>
<feature type="signal peptide" evidence="6">
    <location>
        <begin position="1"/>
        <end position="25"/>
    </location>
</feature>
<evidence type="ECO:0000259" key="8">
    <source>
        <dbReference type="PROSITE" id="PS51766"/>
    </source>
</evidence>
<dbReference type="SUPFAM" id="SSF49384">
    <property type="entry name" value="Carbohydrate-binding domain"/>
    <property type="match status" value="1"/>
</dbReference>
<dbReference type="CDD" id="cd00161">
    <property type="entry name" value="beta-trefoil_Ricin-like"/>
    <property type="match status" value="1"/>
</dbReference>
<dbReference type="Gene3D" id="2.60.120.1060">
    <property type="entry name" value="NPCBM/NEW2 domain"/>
    <property type="match status" value="2"/>
</dbReference>
<feature type="chain" id="PRO_5046079258" description="alpha-L-fucosidase" evidence="6">
    <location>
        <begin position="26"/>
        <end position="1491"/>
    </location>
</feature>
<dbReference type="Proteomes" id="UP001260980">
    <property type="component" value="Unassembled WGS sequence"/>
</dbReference>
<dbReference type="SMART" id="SM00458">
    <property type="entry name" value="RICIN"/>
    <property type="match status" value="1"/>
</dbReference>
<dbReference type="InterPro" id="IPR016134">
    <property type="entry name" value="Dockerin_dom"/>
</dbReference>
<dbReference type="SUPFAM" id="SSF49785">
    <property type="entry name" value="Galactose-binding domain-like"/>
    <property type="match status" value="3"/>
</dbReference>
<dbReference type="Gene3D" id="2.60.40.680">
    <property type="match status" value="1"/>
</dbReference>
<evidence type="ECO:0000313" key="10">
    <source>
        <dbReference type="Proteomes" id="UP001260980"/>
    </source>
</evidence>
<dbReference type="InterPro" id="IPR036439">
    <property type="entry name" value="Dockerin_dom_sf"/>
</dbReference>
<keyword evidence="10" id="KW-1185">Reference proteome</keyword>
<dbReference type="InterPro" id="IPR000772">
    <property type="entry name" value="Ricin_B_lectin"/>
</dbReference>
<dbReference type="Pfam" id="PF00404">
    <property type="entry name" value="Dockerin_1"/>
    <property type="match status" value="1"/>
</dbReference>
<dbReference type="Pfam" id="PF00754">
    <property type="entry name" value="F5_F8_type_C"/>
    <property type="match status" value="1"/>
</dbReference>
<dbReference type="Gene3D" id="2.60.120.260">
    <property type="entry name" value="Galactose-binding domain-like"/>
    <property type="match status" value="1"/>
</dbReference>
<dbReference type="InterPro" id="IPR008979">
    <property type="entry name" value="Galactose-bd-like_sf"/>
</dbReference>
<dbReference type="Pfam" id="PF02368">
    <property type="entry name" value="Big_2"/>
    <property type="match status" value="1"/>
</dbReference>
<dbReference type="InterPro" id="IPR013222">
    <property type="entry name" value="Glyco_hyd_98_carb-bd"/>
</dbReference>
<evidence type="ECO:0000259" key="7">
    <source>
        <dbReference type="PROSITE" id="PS50022"/>
    </source>
</evidence>
<dbReference type="PANTHER" id="PTHR10030">
    <property type="entry name" value="ALPHA-L-FUCOSIDASE"/>
    <property type="match status" value="1"/>
</dbReference>
<dbReference type="Pfam" id="PF01120">
    <property type="entry name" value="Alpha_L_fucos"/>
    <property type="match status" value="1"/>
</dbReference>
<evidence type="ECO:0000256" key="2">
    <source>
        <dbReference type="ARBA" id="ARBA00012662"/>
    </source>
</evidence>
<dbReference type="EC" id="3.2.1.51" evidence="2"/>
<dbReference type="SUPFAM" id="SSF63446">
    <property type="entry name" value="Type I dockerin domain"/>
    <property type="match status" value="1"/>
</dbReference>
<dbReference type="InterPro" id="IPR018247">
    <property type="entry name" value="EF_Hand_1_Ca_BS"/>
</dbReference>
<dbReference type="PROSITE" id="PS51766">
    <property type="entry name" value="DOCKERIN"/>
    <property type="match status" value="1"/>
</dbReference>
<evidence type="ECO:0000256" key="5">
    <source>
        <dbReference type="ARBA" id="ARBA00023295"/>
    </source>
</evidence>
<keyword evidence="5" id="KW-0326">Glycosidase</keyword>
<sequence>MSKKISTCVGLIFILFFVSVAPAFATTNNQNTANPVVNDIFTNQKNYVDLRFGMFIHYNMGTYHDQEWVTPGQDPLSFNPKQVNTDQWAAAAKSAGIKYTVLTTKHHDGFALWPTKYGNYNVMNSSYKKDIVRQYVDSMRAQGILPGLYFSIWDRQQGIQKGSVSRADIDFIKGQLTELLTNYGEIPVLIIDGWAWEMGHNEVPYQEIRELIKRLQPNILIVDHNGQTQPWDEDIIYFEEPKDVWAPANNSFAANQGKPLVSNQWFWHNWMTNTEPASVQNIVQDHLGYLEPRYTNFLLNVSPNPDGELDDNVVNRLAEIGQAWSPNASRPPLPGQPIVMEHPITANSATATSGTASNAIDGFMDYIGTYVETVWQTTTSLPQSISLDLGYTYNNINMLNYLPSQNLSQGMITSYQLYASEDGTNFTPVTSGTWDGDKTMKRVTFPSQTARYFKMQVSGAVGGFAAAGELEVGSYTNDIPTRTGIDAFDVNTLYRIVNKATGKALGVENSSTKGAAVAGRTQSGSLDQQWVIDDLGLGKYKIANKQSGQVMDVPAASKSPGKSVIQWTDSETAADPSAINQQWVISNVGNGYFKITNVNSQLALENSNRSTADGNPVVQNTYTGSDSQLWKVESMLSLIKNVKVNGVSVKGLNAENRTATLKILREKNLAIPAVTVDKASEDVQVVIDPADSLPGATTITATSDGGAKQEVYTLNFELVDRYASDLNWLSASSGWSTVKKDKSLDGNAIRLMGGNGAVTYEKGFGVHADSRIMFDISGKNYESFTALVGVDQEMAKSPSYADVEFKVLVDGVEKFASGVMKVADVDKPVDVNVTGASIVELVVTKSDNDNSEDHASWANASFRVAEGKPEQKIALPEVNYLSDLNWLSAESGWLTVQKDKSIDGNAIILNNGDQDLSFAKGLGTHANSTVKYDLTGADYETFSSFIGVDKEVNGGSYNGSVKFKVSGVKNDDTIESLYSGSVLRESDNAQFVKVNVKGYKQLILEVTDSGNGNSEDHGDWADAKLAKLAVEATPVITGVKPVNVVTAAHVPPVLPASVTIVYDNGTSAEKSVQWDSIDSSKYAIAGSFIVNGVVDGTVIPAVANVTVTETQQVNVQSIAVTSSATTITEKGGSLQFQASVLPANATNKSLTWAVYESDGVTATDKAVITSSGLLTAQKDGVMKVMATATDGSGVQGSSYVVISGQLPVPTDVPQATLTGPGVVQAGAAFSTQFGLNNVTASVYSAVYAADITVSFDADTIDFVSVDPIIFGFTNVETKTDVPGQIRILAVSQGNTGVVTTNGDLFKFNWIAKPNHPSTTTNLVLTKVAVSNGLSQKVDAALANLTVSITATTDKTTLQTIISLAQSIYDRAVEGTQAGQYAVGSKAVLLSAIQATVAIQSDPAATQQQLDQAAIALNQTLQAFSGQFITAYARGDVNGDNAVDIGDLGRTAMHYGKTSASSDWNEAKSADINHDDKINIVDIVAIAKLILQ</sequence>
<dbReference type="PANTHER" id="PTHR10030:SF37">
    <property type="entry name" value="ALPHA-L-FUCOSIDASE-RELATED"/>
    <property type="match status" value="1"/>
</dbReference>
<dbReference type="PROSITE" id="PS50022">
    <property type="entry name" value="FA58C_3"/>
    <property type="match status" value="1"/>
</dbReference>
<dbReference type="SUPFAM" id="SSF50370">
    <property type="entry name" value="Ricin B-like lectins"/>
    <property type="match status" value="1"/>
</dbReference>
<evidence type="ECO:0000256" key="3">
    <source>
        <dbReference type="ARBA" id="ARBA00022729"/>
    </source>
</evidence>
<name>A0ABU3RF13_9BACL</name>
<dbReference type="Gene3D" id="2.60.40.1080">
    <property type="match status" value="1"/>
</dbReference>
<dbReference type="SMART" id="SM00776">
    <property type="entry name" value="NPCBM"/>
    <property type="match status" value="2"/>
</dbReference>
<dbReference type="InterPro" id="IPR038637">
    <property type="entry name" value="NPCBM_sf"/>
</dbReference>
<reference evidence="9 10" key="1">
    <citation type="submission" date="2023-10" db="EMBL/GenBank/DDBJ databases">
        <title>Paenibacillus strain PFR10 Genome sequencing and assembly.</title>
        <authorList>
            <person name="Kim I."/>
        </authorList>
    </citation>
    <scope>NUCLEOTIDE SEQUENCE [LARGE SCALE GENOMIC DNA]</scope>
    <source>
        <strain evidence="9 10">PFR10</strain>
    </source>
</reference>
<dbReference type="InterPro" id="IPR003343">
    <property type="entry name" value="Big_2"/>
</dbReference>
<evidence type="ECO:0000256" key="1">
    <source>
        <dbReference type="ARBA" id="ARBA00007951"/>
    </source>
</evidence>
<protein>
    <recommendedName>
        <fullName evidence="2">alpha-L-fucosidase</fullName>
        <ecNumber evidence="2">3.2.1.51</ecNumber>
    </recommendedName>
</protein>
<dbReference type="CDD" id="cd14254">
    <property type="entry name" value="Dockerin_II"/>
    <property type="match status" value="1"/>
</dbReference>
<dbReference type="PROSITE" id="PS50231">
    <property type="entry name" value="RICIN_B_LECTIN"/>
    <property type="match status" value="1"/>
</dbReference>
<dbReference type="InterPro" id="IPR000933">
    <property type="entry name" value="Glyco_hydro_29"/>
</dbReference>
<proteinExistence type="inferred from homology"/>
<dbReference type="InterPro" id="IPR008965">
    <property type="entry name" value="CBM2/CBM3_carb-bd_dom_sf"/>
</dbReference>
<dbReference type="PROSITE" id="PS00018">
    <property type="entry name" value="EF_HAND_1"/>
    <property type="match status" value="1"/>
</dbReference>
<dbReference type="InterPro" id="IPR000421">
    <property type="entry name" value="FA58C"/>
</dbReference>
<evidence type="ECO:0000256" key="4">
    <source>
        <dbReference type="ARBA" id="ARBA00022801"/>
    </source>
</evidence>
<keyword evidence="3 6" id="KW-0732">Signal</keyword>
<dbReference type="Gene3D" id="3.20.20.80">
    <property type="entry name" value="Glycosidases"/>
    <property type="match status" value="1"/>
</dbReference>
<feature type="domain" description="Dockerin" evidence="8">
    <location>
        <begin position="1429"/>
        <end position="1491"/>
    </location>
</feature>
<dbReference type="Pfam" id="PF07532">
    <property type="entry name" value="Big_4"/>
    <property type="match status" value="1"/>
</dbReference>
<dbReference type="CDD" id="cd08547">
    <property type="entry name" value="Type_II_cohesin"/>
    <property type="match status" value="1"/>
</dbReference>
<accession>A0ABU3RF13</accession>
<dbReference type="RefSeq" id="WP_315953061.1">
    <property type="nucleotide sequence ID" value="NZ_JAWCUD010000005.1"/>
</dbReference>
<dbReference type="Pfam" id="PF14200">
    <property type="entry name" value="RicinB_lectin_2"/>
    <property type="match status" value="2"/>
</dbReference>
<dbReference type="Gene3D" id="2.80.10.50">
    <property type="match status" value="2"/>
</dbReference>
<dbReference type="EMBL" id="JAWCUD010000005">
    <property type="protein sequence ID" value="MDU0202877.1"/>
    <property type="molecule type" value="Genomic_DNA"/>
</dbReference>
<dbReference type="Pfam" id="PF08305">
    <property type="entry name" value="NPCBM"/>
    <property type="match status" value="2"/>
</dbReference>
<dbReference type="InterPro" id="IPR011081">
    <property type="entry name" value="Big_4"/>
</dbReference>
<keyword evidence="4" id="KW-0378">Hydrolase</keyword>